<evidence type="ECO:0000256" key="9">
    <source>
        <dbReference type="PROSITE-ProRule" id="PRU00560"/>
    </source>
</evidence>
<evidence type="ECO:0000259" key="10">
    <source>
        <dbReference type="PROSITE" id="PS51198"/>
    </source>
</evidence>
<keyword evidence="3 9" id="KW-0347">Helicase</keyword>
<dbReference type="Pfam" id="PF13361">
    <property type="entry name" value="UvrD_C"/>
    <property type="match status" value="1"/>
</dbReference>
<reference evidence="11" key="1">
    <citation type="submission" date="2022-09" db="EMBL/GenBank/DDBJ databases">
        <authorList>
            <person name="Yuan C."/>
            <person name="Ke Z."/>
        </authorList>
    </citation>
    <scope>NUCLEOTIDE SEQUENCE</scope>
    <source>
        <strain evidence="11">LB-8</strain>
    </source>
</reference>
<feature type="binding site" evidence="9">
    <location>
        <begin position="21"/>
        <end position="28"/>
    </location>
    <ligand>
        <name>ATP</name>
        <dbReference type="ChEBI" id="CHEBI:30616"/>
    </ligand>
</feature>
<dbReference type="Gene3D" id="3.40.50.300">
    <property type="entry name" value="P-loop containing nucleotide triphosphate hydrolases"/>
    <property type="match status" value="2"/>
</dbReference>
<evidence type="ECO:0000256" key="5">
    <source>
        <dbReference type="ARBA" id="ARBA00023235"/>
    </source>
</evidence>
<dbReference type="InterPro" id="IPR014016">
    <property type="entry name" value="UvrD-like_ATP-bd"/>
</dbReference>
<dbReference type="Pfam" id="PF00580">
    <property type="entry name" value="UvrD-helicase"/>
    <property type="match status" value="1"/>
</dbReference>
<sequence>MNLTPEQLAILSTNHDMVINAVAGSGKTTTLIEYAKRKPSTARILYLAFNKTVKNEAELKFNAAGLNNVKVETAHSLAFDRIVKRSRYNVVVEYKSYEWIDLLNINTGDLHTDYMISNHISKFISYFCNSTATKVQDLNYTDTVQDQQARQFVHHYYDLIEKFTRLALAKMDKAEISITHDFYLKKFQLSNPKLAYDYILFDEGQDASGAMLQVFLEQPAVKIIVGDMHQQIYGWRYAINSLQKVDFSFYPLSHSFRFDDEIAFVANKVLSWKRHLDQQPAVQVIGDGVRSPVIFSKATLARTNVSLMVNAINLWQSGKIKKVFFEGNINSYVFADEGASLYDVLNLYNGKLDKIKDKVIKSVNSIKALEEYIEKTEDNSLRSIVEVVKQYGNDLPWLIKDLKENHAASKEEADMVFSTIHRCKGLEYDEVTLLNDFITEEKLLKNIADSGDKKMRDIDKERLTEEVNILYVAITRAKNRLIIPPELNPMQSVQVQIQDTPTYKRKYTREVDEFETLRNNRLGFSEKGNSRTASNHGKSWKHQEEQDLIDLYQQGLSLEEIAKKLKRGANGVRFKLIGLGLVDDYDTSF</sequence>
<keyword evidence="5" id="KW-0413">Isomerase</keyword>
<dbReference type="GO" id="GO:0000724">
    <property type="term" value="P:double-strand break repair via homologous recombination"/>
    <property type="evidence" value="ECO:0007669"/>
    <property type="project" value="TreeGrafter"/>
</dbReference>
<proteinExistence type="predicted"/>
<organism evidence="11 12">
    <name type="scientific">Paraflavisolibacter caeni</name>
    <dbReference type="NCBI Taxonomy" id="2982496"/>
    <lineage>
        <taxon>Bacteria</taxon>
        <taxon>Pseudomonadati</taxon>
        <taxon>Bacteroidota</taxon>
        <taxon>Chitinophagia</taxon>
        <taxon>Chitinophagales</taxon>
        <taxon>Chitinophagaceae</taxon>
        <taxon>Paraflavisolibacter</taxon>
    </lineage>
</organism>
<evidence type="ECO:0000256" key="6">
    <source>
        <dbReference type="ARBA" id="ARBA00034617"/>
    </source>
</evidence>
<keyword evidence="1 9" id="KW-0547">Nucleotide-binding</keyword>
<dbReference type="InterPro" id="IPR014017">
    <property type="entry name" value="DNA_helicase_UvrD-like_C"/>
</dbReference>
<dbReference type="Proteomes" id="UP001155483">
    <property type="component" value="Unassembled WGS sequence"/>
</dbReference>
<dbReference type="InterPro" id="IPR027417">
    <property type="entry name" value="P-loop_NTPase"/>
</dbReference>
<dbReference type="GO" id="GO:0005524">
    <property type="term" value="F:ATP binding"/>
    <property type="evidence" value="ECO:0007669"/>
    <property type="project" value="UniProtKB-UniRule"/>
</dbReference>
<comment type="catalytic activity">
    <reaction evidence="8">
        <text>ATP + H2O = ADP + phosphate + H(+)</text>
        <dbReference type="Rhea" id="RHEA:13065"/>
        <dbReference type="ChEBI" id="CHEBI:15377"/>
        <dbReference type="ChEBI" id="CHEBI:15378"/>
        <dbReference type="ChEBI" id="CHEBI:30616"/>
        <dbReference type="ChEBI" id="CHEBI:43474"/>
        <dbReference type="ChEBI" id="CHEBI:456216"/>
        <dbReference type="EC" id="5.6.2.4"/>
    </reaction>
</comment>
<dbReference type="InterPro" id="IPR000212">
    <property type="entry name" value="DNA_helicase_UvrD/REP"/>
</dbReference>
<dbReference type="GO" id="GO:0043138">
    <property type="term" value="F:3'-5' DNA helicase activity"/>
    <property type="evidence" value="ECO:0007669"/>
    <property type="project" value="UniProtKB-EC"/>
</dbReference>
<dbReference type="SUPFAM" id="SSF52540">
    <property type="entry name" value="P-loop containing nucleoside triphosphate hydrolases"/>
    <property type="match status" value="1"/>
</dbReference>
<dbReference type="PROSITE" id="PS51198">
    <property type="entry name" value="UVRD_HELICASE_ATP_BIND"/>
    <property type="match status" value="1"/>
</dbReference>
<dbReference type="GO" id="GO:0031297">
    <property type="term" value="P:replication fork processing"/>
    <property type="evidence" value="ECO:0007669"/>
    <property type="project" value="TreeGrafter"/>
</dbReference>
<gene>
    <name evidence="11" type="ORF">OCK74_08070</name>
</gene>
<reference evidence="11" key="2">
    <citation type="submission" date="2023-04" db="EMBL/GenBank/DDBJ databases">
        <title>Paracnuella aquatica gen. nov., sp. nov., a member of the family Chitinophagaceae isolated from a hot spring.</title>
        <authorList>
            <person name="Wang C."/>
        </authorList>
    </citation>
    <scope>NUCLEOTIDE SEQUENCE</scope>
    <source>
        <strain evidence="11">LB-8</strain>
    </source>
</reference>
<feature type="domain" description="UvrD-like helicase ATP-binding" evidence="10">
    <location>
        <begin position="1"/>
        <end position="292"/>
    </location>
</feature>
<keyword evidence="4 9" id="KW-0067">ATP-binding</keyword>
<evidence type="ECO:0000313" key="11">
    <source>
        <dbReference type="EMBL" id="MCU7549068.1"/>
    </source>
</evidence>
<evidence type="ECO:0000256" key="2">
    <source>
        <dbReference type="ARBA" id="ARBA00022801"/>
    </source>
</evidence>
<dbReference type="EC" id="5.6.2.4" evidence="7"/>
<evidence type="ECO:0000256" key="7">
    <source>
        <dbReference type="ARBA" id="ARBA00034808"/>
    </source>
</evidence>
<evidence type="ECO:0000256" key="1">
    <source>
        <dbReference type="ARBA" id="ARBA00022741"/>
    </source>
</evidence>
<comment type="caution">
    <text evidence="11">The sequence shown here is derived from an EMBL/GenBank/DDBJ whole genome shotgun (WGS) entry which is preliminary data.</text>
</comment>
<dbReference type="GO" id="GO:0016787">
    <property type="term" value="F:hydrolase activity"/>
    <property type="evidence" value="ECO:0007669"/>
    <property type="project" value="UniProtKB-UniRule"/>
</dbReference>
<evidence type="ECO:0000256" key="8">
    <source>
        <dbReference type="ARBA" id="ARBA00048988"/>
    </source>
</evidence>
<dbReference type="GO" id="GO:0003677">
    <property type="term" value="F:DNA binding"/>
    <property type="evidence" value="ECO:0007669"/>
    <property type="project" value="InterPro"/>
</dbReference>
<evidence type="ECO:0000256" key="3">
    <source>
        <dbReference type="ARBA" id="ARBA00022806"/>
    </source>
</evidence>
<dbReference type="EMBL" id="JAOTIF010000004">
    <property type="protein sequence ID" value="MCU7549068.1"/>
    <property type="molecule type" value="Genomic_DNA"/>
</dbReference>
<evidence type="ECO:0000256" key="4">
    <source>
        <dbReference type="ARBA" id="ARBA00022840"/>
    </source>
</evidence>
<accession>A0A9X3BHS0</accession>
<dbReference type="PANTHER" id="PTHR11070:SF30">
    <property type="entry name" value="F-BOX DNA HELICASE 1"/>
    <property type="match status" value="1"/>
</dbReference>
<name>A0A9X3BHS0_9BACT</name>
<evidence type="ECO:0000313" key="12">
    <source>
        <dbReference type="Proteomes" id="UP001155483"/>
    </source>
</evidence>
<keyword evidence="2 9" id="KW-0378">Hydrolase</keyword>
<comment type="catalytic activity">
    <reaction evidence="6">
        <text>Couples ATP hydrolysis with the unwinding of duplex DNA by translocating in the 3'-5' direction.</text>
        <dbReference type="EC" id="5.6.2.4"/>
    </reaction>
</comment>
<dbReference type="PANTHER" id="PTHR11070">
    <property type="entry name" value="UVRD / RECB / PCRA DNA HELICASE FAMILY MEMBER"/>
    <property type="match status" value="1"/>
</dbReference>
<keyword evidence="12" id="KW-1185">Reference proteome</keyword>
<dbReference type="AlphaFoldDB" id="A0A9X3BHS0"/>
<protein>
    <recommendedName>
        <fullName evidence="7">DNA 3'-5' helicase</fullName>
        <ecNumber evidence="7">5.6.2.4</ecNumber>
    </recommendedName>
</protein>
<dbReference type="RefSeq" id="WP_279296510.1">
    <property type="nucleotide sequence ID" value="NZ_JAOTIF010000004.1"/>
</dbReference>